<reference evidence="2" key="1">
    <citation type="submission" date="2015-04" db="UniProtKB">
        <authorList>
            <consortium name="EnsemblPlants"/>
        </authorList>
    </citation>
    <scope>IDENTIFICATION</scope>
</reference>
<dbReference type="HOGENOM" id="CLU_108325_0_0_1"/>
<evidence type="ECO:0000256" key="1">
    <source>
        <dbReference type="SAM" id="MobiDB-lite"/>
    </source>
</evidence>
<accession>A0A0E0EPK4</accession>
<evidence type="ECO:0000313" key="2">
    <source>
        <dbReference type="EnsemblPlants" id="OMERI09G01010.1"/>
    </source>
</evidence>
<dbReference type="AlphaFoldDB" id="A0A0E0EPK4"/>
<evidence type="ECO:0000313" key="3">
    <source>
        <dbReference type="Proteomes" id="UP000008021"/>
    </source>
</evidence>
<organism evidence="2">
    <name type="scientific">Oryza meridionalis</name>
    <dbReference type="NCBI Taxonomy" id="40149"/>
    <lineage>
        <taxon>Eukaryota</taxon>
        <taxon>Viridiplantae</taxon>
        <taxon>Streptophyta</taxon>
        <taxon>Embryophyta</taxon>
        <taxon>Tracheophyta</taxon>
        <taxon>Spermatophyta</taxon>
        <taxon>Magnoliopsida</taxon>
        <taxon>Liliopsida</taxon>
        <taxon>Poales</taxon>
        <taxon>Poaceae</taxon>
        <taxon>BOP clade</taxon>
        <taxon>Oryzoideae</taxon>
        <taxon>Oryzeae</taxon>
        <taxon>Oryzinae</taxon>
        <taxon>Oryza</taxon>
    </lineage>
</organism>
<dbReference type="Proteomes" id="UP000008021">
    <property type="component" value="Chromosome 9"/>
</dbReference>
<sequence>MRKPHLTPSLPRLPLLFQIADALISRNRHWSEHRHSNRRQSPSPCASVVGARAIIGSSSTVAATGSPTPTARIVVSVPIPPSHEQSKGGEGRGAVVLLHPGKEDQHNTDGTVAHGAGNDSPPTSSSNTVTWPFVLHVHHALAAIHKNNIAAPNLWHPIDTYDRVALAHRG</sequence>
<keyword evidence="3" id="KW-1185">Reference proteome</keyword>
<dbReference type="Gramene" id="OMERI09G01010.1">
    <property type="protein sequence ID" value="OMERI09G01010.1"/>
    <property type="gene ID" value="OMERI09G01010"/>
</dbReference>
<protein>
    <submittedName>
        <fullName evidence="2">Uncharacterized protein</fullName>
    </submittedName>
</protein>
<name>A0A0E0EPK4_9ORYZ</name>
<reference evidence="2" key="2">
    <citation type="submission" date="2018-05" db="EMBL/GenBank/DDBJ databases">
        <title>OmerRS3 (Oryza meridionalis Reference Sequence Version 3).</title>
        <authorList>
            <person name="Zhang J."/>
            <person name="Kudrna D."/>
            <person name="Lee S."/>
            <person name="Talag J."/>
            <person name="Welchert J."/>
            <person name="Wing R.A."/>
        </authorList>
    </citation>
    <scope>NUCLEOTIDE SEQUENCE [LARGE SCALE GENOMIC DNA]</scope>
    <source>
        <strain evidence="2">cv. OR44</strain>
    </source>
</reference>
<proteinExistence type="predicted"/>
<feature type="region of interest" description="Disordered" evidence="1">
    <location>
        <begin position="102"/>
        <end position="125"/>
    </location>
</feature>
<dbReference type="EnsemblPlants" id="OMERI09G01010.1">
    <property type="protein sequence ID" value="OMERI09G01010.1"/>
    <property type="gene ID" value="OMERI09G01010"/>
</dbReference>